<comment type="similarity">
    <text evidence="2">Belongs to the 'phage' integrase family. XerD subfamily.</text>
</comment>
<comment type="caution">
    <text evidence="13">The sequence shown here is derived from an EMBL/GenBank/DDBJ whole genome shotgun (WGS) entry which is preliminary data.</text>
</comment>
<feature type="active site" description="O-(3'-phospho-DNA)-tyrosine intermediate" evidence="10">
    <location>
        <position position="288"/>
    </location>
</feature>
<keyword evidence="5 10" id="KW-0159">Chromosome partition</keyword>
<sequence length="312" mass="35457">MDRPYPTPHWKIAINGFKAYLLLEQSLSAHTAEAYLRDIGKLTDFLQLLGKKASPEEVTTADLQHLMQWLNELGLGERSQARLISALKTFYRYLVLEGYTEQDPASLIDAPRLGRKLPTVLSYEEVQRLLQAVDLSHPHGHRNRAILETLYACGLRVSELIALRRSQFFAEAGFVRVIGKGDKERIVPIGQQAVKAVQLYLDGDRRKQMNIATGQEDFLFLSRRGKTLSRVMVFQIVKAAARDAGVEKNVSPHTFRHAFATHLIEGGADLKAVQDMLGHESIITTEIYTHLDTAYLRETILQYHPRSRNRRK</sequence>
<evidence type="ECO:0000256" key="4">
    <source>
        <dbReference type="ARBA" id="ARBA00022618"/>
    </source>
</evidence>
<dbReference type="PANTHER" id="PTHR30349:SF81">
    <property type="entry name" value="TYROSINE RECOMBINASE XERC"/>
    <property type="match status" value="1"/>
</dbReference>
<comment type="similarity">
    <text evidence="10">Belongs to the 'phage' integrase family. XerC subfamily.</text>
</comment>
<keyword evidence="9 10" id="KW-0131">Cell cycle</keyword>
<dbReference type="CDD" id="cd00798">
    <property type="entry name" value="INT_XerDC_C"/>
    <property type="match status" value="1"/>
</dbReference>
<evidence type="ECO:0000256" key="5">
    <source>
        <dbReference type="ARBA" id="ARBA00022829"/>
    </source>
</evidence>
<feature type="active site" evidence="10">
    <location>
        <position position="156"/>
    </location>
</feature>
<evidence type="ECO:0000256" key="9">
    <source>
        <dbReference type="ARBA" id="ARBA00023306"/>
    </source>
</evidence>
<evidence type="ECO:0000259" key="12">
    <source>
        <dbReference type="PROSITE" id="PS51900"/>
    </source>
</evidence>
<dbReference type="InterPro" id="IPR010998">
    <property type="entry name" value="Integrase_recombinase_N"/>
</dbReference>
<evidence type="ECO:0000313" key="13">
    <source>
        <dbReference type="EMBL" id="TXB61882.1"/>
    </source>
</evidence>
<dbReference type="InterPro" id="IPR011932">
    <property type="entry name" value="Recomb_XerD"/>
</dbReference>
<dbReference type="NCBIfam" id="NF001399">
    <property type="entry name" value="PRK00283.1"/>
    <property type="match status" value="1"/>
</dbReference>
<comment type="subcellular location">
    <subcellularLocation>
        <location evidence="1 10">Cytoplasm</location>
    </subcellularLocation>
</comment>
<dbReference type="OrthoDB" id="9801717at2"/>
<evidence type="ECO:0000259" key="11">
    <source>
        <dbReference type="PROSITE" id="PS51898"/>
    </source>
</evidence>
<feature type="active site" evidence="10">
    <location>
        <position position="256"/>
    </location>
</feature>
<dbReference type="HAMAP" id="MF_01808">
    <property type="entry name" value="Recomb_XerC_XerD"/>
    <property type="match status" value="1"/>
</dbReference>
<dbReference type="NCBIfam" id="TIGR02225">
    <property type="entry name" value="recomb_XerD"/>
    <property type="match status" value="1"/>
</dbReference>
<evidence type="ECO:0000256" key="2">
    <source>
        <dbReference type="ARBA" id="ARBA00010450"/>
    </source>
</evidence>
<keyword evidence="4 10" id="KW-0132">Cell division</keyword>
<dbReference type="Pfam" id="PF02899">
    <property type="entry name" value="Phage_int_SAM_1"/>
    <property type="match status" value="1"/>
</dbReference>
<feature type="domain" description="Core-binding (CB)" evidence="12">
    <location>
        <begin position="8"/>
        <end position="95"/>
    </location>
</feature>
<feature type="domain" description="Tyr recombinase" evidence="11">
    <location>
        <begin position="116"/>
        <end position="301"/>
    </location>
</feature>
<keyword evidence="3 10" id="KW-0963">Cytoplasm</keyword>
<dbReference type="InterPro" id="IPR013762">
    <property type="entry name" value="Integrase-like_cat_sf"/>
</dbReference>
<keyword evidence="8 10" id="KW-0233">DNA recombination</keyword>
<evidence type="ECO:0000256" key="6">
    <source>
        <dbReference type="ARBA" id="ARBA00022908"/>
    </source>
</evidence>
<evidence type="ECO:0000256" key="1">
    <source>
        <dbReference type="ARBA" id="ARBA00004496"/>
    </source>
</evidence>
<dbReference type="GO" id="GO:0003677">
    <property type="term" value="F:DNA binding"/>
    <property type="evidence" value="ECO:0007669"/>
    <property type="project" value="UniProtKB-UniRule"/>
</dbReference>
<keyword evidence="14" id="KW-1185">Reference proteome</keyword>
<reference evidence="13 14" key="1">
    <citation type="submission" date="2019-08" db="EMBL/GenBank/DDBJ databases">
        <title>Genome of Phaeodactylibacter luteus.</title>
        <authorList>
            <person name="Bowman J.P."/>
        </authorList>
    </citation>
    <scope>NUCLEOTIDE SEQUENCE [LARGE SCALE GENOMIC DNA]</scope>
    <source>
        <strain evidence="13 14">KCTC 42180</strain>
    </source>
</reference>
<proteinExistence type="inferred from homology"/>
<dbReference type="Pfam" id="PF00589">
    <property type="entry name" value="Phage_integrase"/>
    <property type="match status" value="1"/>
</dbReference>
<dbReference type="GO" id="GO:0009037">
    <property type="term" value="F:tyrosine-based site-specific recombinase activity"/>
    <property type="evidence" value="ECO:0007669"/>
    <property type="project" value="UniProtKB-UniRule"/>
</dbReference>
<gene>
    <name evidence="13" type="primary">xerD</name>
    <name evidence="10" type="synonym">xerC</name>
    <name evidence="13" type="ORF">FRY97_16665</name>
</gene>
<dbReference type="RefSeq" id="WP_147168703.1">
    <property type="nucleotide sequence ID" value="NZ_VOOR01000042.1"/>
</dbReference>
<dbReference type="GO" id="GO:0005737">
    <property type="term" value="C:cytoplasm"/>
    <property type="evidence" value="ECO:0007669"/>
    <property type="project" value="UniProtKB-SubCell"/>
</dbReference>
<dbReference type="Gene3D" id="1.10.443.10">
    <property type="entry name" value="Intergrase catalytic core"/>
    <property type="match status" value="1"/>
</dbReference>
<protein>
    <recommendedName>
        <fullName evidence="10">Tyrosine recombinase XerC</fullName>
    </recommendedName>
</protein>
<dbReference type="InterPro" id="IPR044068">
    <property type="entry name" value="CB"/>
</dbReference>
<evidence type="ECO:0000313" key="14">
    <source>
        <dbReference type="Proteomes" id="UP000321580"/>
    </source>
</evidence>
<dbReference type="InterPro" id="IPR050090">
    <property type="entry name" value="Tyrosine_recombinase_XerCD"/>
</dbReference>
<dbReference type="Proteomes" id="UP000321580">
    <property type="component" value="Unassembled WGS sequence"/>
</dbReference>
<dbReference type="EMBL" id="VOOR01000042">
    <property type="protein sequence ID" value="TXB61882.1"/>
    <property type="molecule type" value="Genomic_DNA"/>
</dbReference>
<keyword evidence="7 10" id="KW-0238">DNA-binding</keyword>
<dbReference type="PANTHER" id="PTHR30349">
    <property type="entry name" value="PHAGE INTEGRASE-RELATED"/>
    <property type="match status" value="1"/>
</dbReference>
<dbReference type="PROSITE" id="PS51900">
    <property type="entry name" value="CB"/>
    <property type="match status" value="1"/>
</dbReference>
<evidence type="ECO:0000256" key="8">
    <source>
        <dbReference type="ARBA" id="ARBA00023172"/>
    </source>
</evidence>
<dbReference type="InterPro" id="IPR004107">
    <property type="entry name" value="Integrase_SAM-like_N"/>
</dbReference>
<evidence type="ECO:0000256" key="7">
    <source>
        <dbReference type="ARBA" id="ARBA00023125"/>
    </source>
</evidence>
<dbReference type="SUPFAM" id="SSF56349">
    <property type="entry name" value="DNA breaking-rejoining enzymes"/>
    <property type="match status" value="1"/>
</dbReference>
<feature type="active site" evidence="10">
    <location>
        <position position="279"/>
    </location>
</feature>
<comment type="subunit">
    <text evidence="10">Forms a cyclic heterotetrameric complex composed of two molecules of XerC and two molecules of XerD.</text>
</comment>
<name>A0A5C6RKM9_9BACT</name>
<dbReference type="AlphaFoldDB" id="A0A5C6RKM9"/>
<organism evidence="13 14">
    <name type="scientific">Phaeodactylibacter luteus</name>
    <dbReference type="NCBI Taxonomy" id="1564516"/>
    <lineage>
        <taxon>Bacteria</taxon>
        <taxon>Pseudomonadati</taxon>
        <taxon>Bacteroidota</taxon>
        <taxon>Saprospiria</taxon>
        <taxon>Saprospirales</taxon>
        <taxon>Haliscomenobacteraceae</taxon>
        <taxon>Phaeodactylibacter</taxon>
    </lineage>
</organism>
<evidence type="ECO:0000256" key="10">
    <source>
        <dbReference type="HAMAP-Rule" id="MF_01808"/>
    </source>
</evidence>
<dbReference type="InterPro" id="IPR023009">
    <property type="entry name" value="Tyrosine_recombinase_XerC/XerD"/>
</dbReference>
<dbReference type="GO" id="GO:0007059">
    <property type="term" value="P:chromosome segregation"/>
    <property type="evidence" value="ECO:0007669"/>
    <property type="project" value="UniProtKB-UniRule"/>
</dbReference>
<dbReference type="InterPro" id="IPR002104">
    <property type="entry name" value="Integrase_catalytic"/>
</dbReference>
<dbReference type="GO" id="GO:0006313">
    <property type="term" value="P:DNA transposition"/>
    <property type="evidence" value="ECO:0007669"/>
    <property type="project" value="UniProtKB-UniRule"/>
</dbReference>
<dbReference type="PROSITE" id="PS51898">
    <property type="entry name" value="TYR_RECOMBINASE"/>
    <property type="match status" value="1"/>
</dbReference>
<dbReference type="InterPro" id="IPR011010">
    <property type="entry name" value="DNA_brk_join_enz"/>
</dbReference>
<dbReference type="Gene3D" id="1.10.150.130">
    <property type="match status" value="1"/>
</dbReference>
<dbReference type="GO" id="GO:0051301">
    <property type="term" value="P:cell division"/>
    <property type="evidence" value="ECO:0007669"/>
    <property type="project" value="UniProtKB-KW"/>
</dbReference>
<feature type="active site" evidence="10">
    <location>
        <position position="253"/>
    </location>
</feature>
<evidence type="ECO:0000256" key="3">
    <source>
        <dbReference type="ARBA" id="ARBA00022490"/>
    </source>
</evidence>
<accession>A0A5C6RKM9</accession>
<feature type="active site" evidence="10">
    <location>
        <position position="180"/>
    </location>
</feature>
<keyword evidence="6 10" id="KW-0229">DNA integration</keyword>
<comment type="function">
    <text evidence="10">Site-specific tyrosine recombinase, which acts by catalyzing the cutting and rejoining of the recombining DNA molecules. The XerC-XerD complex is essential to convert dimers of the bacterial chromosome into monomers to permit their segregation at cell division. It also contributes to the segregational stability of plasmids.</text>
</comment>